<accession>A0A506UFM2</accession>
<dbReference type="Proteomes" id="UP000318801">
    <property type="component" value="Unassembled WGS sequence"/>
</dbReference>
<evidence type="ECO:0000313" key="1">
    <source>
        <dbReference type="EMBL" id="TPW31669.1"/>
    </source>
</evidence>
<organism evidence="1 2">
    <name type="scientific">Martelella alba</name>
    <dbReference type="NCBI Taxonomy" id="2590451"/>
    <lineage>
        <taxon>Bacteria</taxon>
        <taxon>Pseudomonadati</taxon>
        <taxon>Pseudomonadota</taxon>
        <taxon>Alphaproteobacteria</taxon>
        <taxon>Hyphomicrobiales</taxon>
        <taxon>Aurantimonadaceae</taxon>
        <taxon>Martelella</taxon>
    </lineage>
</organism>
<gene>
    <name evidence="1" type="ORF">FJU08_07950</name>
</gene>
<evidence type="ECO:0000313" key="2">
    <source>
        <dbReference type="Proteomes" id="UP000318801"/>
    </source>
</evidence>
<comment type="caution">
    <text evidence="1">The sequence shown here is derived from an EMBL/GenBank/DDBJ whole genome shotgun (WGS) entry which is preliminary data.</text>
</comment>
<dbReference type="RefSeq" id="WP_141148438.1">
    <property type="nucleotide sequence ID" value="NZ_VHLG01000003.1"/>
</dbReference>
<keyword evidence="2" id="KW-1185">Reference proteome</keyword>
<protein>
    <submittedName>
        <fullName evidence="1">Uncharacterized protein</fullName>
    </submittedName>
</protein>
<dbReference type="EMBL" id="VHLG01000003">
    <property type="protein sequence ID" value="TPW31669.1"/>
    <property type="molecule type" value="Genomic_DNA"/>
</dbReference>
<proteinExistence type="predicted"/>
<sequence length="476" mass="53171">MNLSKVLKQHSDLIIRSLDRDDIESLVCALPSSISGSPLADPAPHYRQEHGFRQLMDGVTNPLSDNFDLSRKEMRDHALNIIDNGRALDGRKYKLNLMQQQSLLAKIGITDDEDDDCDYAGTFQTVLDTADRLAAKGRKTPYSEPSLFSGLIDSLKMMPEELRCSSYDKLESRIDEGGGSYDDNRLALAENLCLLPPGSPQSERIHRLIGKIEPVESEDIRHQLYGVLSQTARGDVPDRDFRAIIHSLSNIDRMDVWTSMIEDICFATFSSRGFSPEQQRSRVNALMDEMATLSPGRAAVGSAHIAFVLACWGQGPEQFPVARLMQLINTMSRSCPERWDVPVREMMNRMVNPCDSVQKARLYDCILDAAPPVSHDVPARGWRDYSPPGTQPGLRILADTFCWNDVQKGLIDNVVSRKHAAPLDFPAVFERLLERIAQNADDLRRPALVQLSQVLAQDPACADELALVEQRLAETA</sequence>
<reference evidence="1 2" key="1">
    <citation type="submission" date="2019-06" db="EMBL/GenBank/DDBJ databases">
        <authorList>
            <person name="Li M."/>
        </authorList>
    </citation>
    <scope>NUCLEOTIDE SEQUENCE [LARGE SCALE GENOMIC DNA]</scope>
    <source>
        <strain evidence="1 2">BGMRC2036</strain>
    </source>
</reference>
<dbReference type="AlphaFoldDB" id="A0A506UFM2"/>
<name>A0A506UFM2_9HYPH</name>